<dbReference type="AlphaFoldDB" id="A0A2U9CL85"/>
<proteinExistence type="predicted"/>
<sequence length="105" mass="11863">TLTNHRHSTVLLYSQTCPTKPRTRHVQFECFLKLPISGDATEIDGNRKKERTIQSSEQRSRGRKATVSTQLIKVMYGMKCNSPNRSFENVALSSKTPPNSALKQV</sequence>
<feature type="non-terminal residue" evidence="2">
    <location>
        <position position="105"/>
    </location>
</feature>
<protein>
    <submittedName>
        <fullName evidence="2">Uncharacterized protein</fullName>
    </submittedName>
</protein>
<organism evidence="2 3">
    <name type="scientific">Scophthalmus maximus</name>
    <name type="common">Turbot</name>
    <name type="synonym">Psetta maxima</name>
    <dbReference type="NCBI Taxonomy" id="52904"/>
    <lineage>
        <taxon>Eukaryota</taxon>
        <taxon>Metazoa</taxon>
        <taxon>Chordata</taxon>
        <taxon>Craniata</taxon>
        <taxon>Vertebrata</taxon>
        <taxon>Euteleostomi</taxon>
        <taxon>Actinopterygii</taxon>
        <taxon>Neopterygii</taxon>
        <taxon>Teleostei</taxon>
        <taxon>Neoteleostei</taxon>
        <taxon>Acanthomorphata</taxon>
        <taxon>Carangaria</taxon>
        <taxon>Pleuronectiformes</taxon>
        <taxon>Pleuronectoidei</taxon>
        <taxon>Scophthalmidae</taxon>
        <taxon>Scophthalmus</taxon>
    </lineage>
</organism>
<feature type="non-terminal residue" evidence="2">
    <location>
        <position position="1"/>
    </location>
</feature>
<evidence type="ECO:0000313" key="2">
    <source>
        <dbReference type="EMBL" id="AWP16973.1"/>
    </source>
</evidence>
<feature type="region of interest" description="Disordered" evidence="1">
    <location>
        <begin position="84"/>
        <end position="105"/>
    </location>
</feature>
<feature type="region of interest" description="Disordered" evidence="1">
    <location>
        <begin position="40"/>
        <end position="66"/>
    </location>
</feature>
<evidence type="ECO:0000313" key="3">
    <source>
        <dbReference type="Proteomes" id="UP000246464"/>
    </source>
</evidence>
<name>A0A2U9CL85_SCOMX</name>
<keyword evidence="3" id="KW-1185">Reference proteome</keyword>
<accession>A0A2U9CL85</accession>
<dbReference type="Proteomes" id="UP000246464">
    <property type="component" value="Chromosome 17"/>
</dbReference>
<evidence type="ECO:0000256" key="1">
    <source>
        <dbReference type="SAM" id="MobiDB-lite"/>
    </source>
</evidence>
<gene>
    <name evidence="2" type="ORF">SMAX5B_007644</name>
</gene>
<reference evidence="2 3" key="1">
    <citation type="submission" date="2017-12" db="EMBL/GenBank/DDBJ databases">
        <title>Integrating genomic resources of turbot (Scophthalmus maximus) in depth evaluation of genetic and physical mapping variation across individuals.</title>
        <authorList>
            <person name="Martinez P."/>
        </authorList>
    </citation>
    <scope>NUCLEOTIDE SEQUENCE [LARGE SCALE GENOMIC DNA]</scope>
</reference>
<dbReference type="EMBL" id="CP026259">
    <property type="protein sequence ID" value="AWP16973.1"/>
    <property type="molecule type" value="Genomic_DNA"/>
</dbReference>